<reference evidence="1" key="1">
    <citation type="journal article" date="2022" name="IScience">
        <title>Evolution of zygomycete secretomes and the origins of terrestrial fungal ecologies.</title>
        <authorList>
            <person name="Chang Y."/>
            <person name="Wang Y."/>
            <person name="Mondo S."/>
            <person name="Ahrendt S."/>
            <person name="Andreopoulos W."/>
            <person name="Barry K."/>
            <person name="Beard J."/>
            <person name="Benny G.L."/>
            <person name="Blankenship S."/>
            <person name="Bonito G."/>
            <person name="Cuomo C."/>
            <person name="Desiro A."/>
            <person name="Gervers K.A."/>
            <person name="Hundley H."/>
            <person name="Kuo A."/>
            <person name="LaButti K."/>
            <person name="Lang B.F."/>
            <person name="Lipzen A."/>
            <person name="O'Donnell K."/>
            <person name="Pangilinan J."/>
            <person name="Reynolds N."/>
            <person name="Sandor L."/>
            <person name="Smith M.E."/>
            <person name="Tsang A."/>
            <person name="Grigoriev I.V."/>
            <person name="Stajich J.E."/>
            <person name="Spatafora J.W."/>
        </authorList>
    </citation>
    <scope>NUCLEOTIDE SEQUENCE</scope>
    <source>
        <strain evidence="1">RSA 2281</strain>
    </source>
</reference>
<accession>A0AAD5PDK8</accession>
<gene>
    <name evidence="1" type="ORF">BDA99DRAFT_77268</name>
</gene>
<dbReference type="Proteomes" id="UP001209540">
    <property type="component" value="Unassembled WGS sequence"/>
</dbReference>
<dbReference type="AlphaFoldDB" id="A0AAD5PDK8"/>
<evidence type="ECO:0000313" key="1">
    <source>
        <dbReference type="EMBL" id="KAI9261473.1"/>
    </source>
</evidence>
<evidence type="ECO:0000313" key="2">
    <source>
        <dbReference type="Proteomes" id="UP001209540"/>
    </source>
</evidence>
<organism evidence="1 2">
    <name type="scientific">Phascolomyces articulosus</name>
    <dbReference type="NCBI Taxonomy" id="60185"/>
    <lineage>
        <taxon>Eukaryota</taxon>
        <taxon>Fungi</taxon>
        <taxon>Fungi incertae sedis</taxon>
        <taxon>Mucoromycota</taxon>
        <taxon>Mucoromycotina</taxon>
        <taxon>Mucoromycetes</taxon>
        <taxon>Mucorales</taxon>
        <taxon>Lichtheimiaceae</taxon>
        <taxon>Phascolomyces</taxon>
    </lineage>
</organism>
<sequence length="216" mass="25934">MRNFSRVYDGDDYLEERSEENEYTIARYPEIELWDFHEASLKDYDKHNLETVLMTHWDSQFDDRRALQQRLDSTINVRKRLYESSAVYNCNEYPSNAKKLDTLVKLILTTSKTRKTCIIYFSEIIMFFYTHTNSKCMLILPLQNTTTQVPDKRKELQYRYRRDDNTNTADKLIVTHVENIRGHARMLKSSLVEGRHYLIYPDMIPREIRISEISRI</sequence>
<reference evidence="1" key="2">
    <citation type="submission" date="2023-02" db="EMBL/GenBank/DDBJ databases">
        <authorList>
            <consortium name="DOE Joint Genome Institute"/>
            <person name="Mondo S.J."/>
            <person name="Chang Y."/>
            <person name="Wang Y."/>
            <person name="Ahrendt S."/>
            <person name="Andreopoulos W."/>
            <person name="Barry K."/>
            <person name="Beard J."/>
            <person name="Benny G.L."/>
            <person name="Blankenship S."/>
            <person name="Bonito G."/>
            <person name="Cuomo C."/>
            <person name="Desiro A."/>
            <person name="Gervers K.A."/>
            <person name="Hundley H."/>
            <person name="Kuo A."/>
            <person name="LaButti K."/>
            <person name="Lang B.F."/>
            <person name="Lipzen A."/>
            <person name="O'Donnell K."/>
            <person name="Pangilinan J."/>
            <person name="Reynolds N."/>
            <person name="Sandor L."/>
            <person name="Smith M.W."/>
            <person name="Tsang A."/>
            <person name="Grigoriev I.V."/>
            <person name="Stajich J.E."/>
            <person name="Spatafora J.W."/>
        </authorList>
    </citation>
    <scope>NUCLEOTIDE SEQUENCE</scope>
    <source>
        <strain evidence="1">RSA 2281</strain>
    </source>
</reference>
<proteinExistence type="predicted"/>
<protein>
    <submittedName>
        <fullName evidence="1">Uncharacterized protein</fullName>
    </submittedName>
</protein>
<comment type="caution">
    <text evidence="1">The sequence shown here is derived from an EMBL/GenBank/DDBJ whole genome shotgun (WGS) entry which is preliminary data.</text>
</comment>
<dbReference type="EMBL" id="JAIXMP010000015">
    <property type="protein sequence ID" value="KAI9261473.1"/>
    <property type="molecule type" value="Genomic_DNA"/>
</dbReference>
<keyword evidence="2" id="KW-1185">Reference proteome</keyword>
<name>A0AAD5PDK8_9FUNG</name>